<dbReference type="EMBL" id="JADFTS010000005">
    <property type="protein sequence ID" value="KAF9605323.1"/>
    <property type="molecule type" value="Genomic_DNA"/>
</dbReference>
<keyword evidence="2" id="KW-1185">Reference proteome</keyword>
<sequence length="208" mass="23529">GVPSSKIDGFDLSSGDFPTLGTEKNTESHDQQALNAHFAGAVKLHGCSICSSGATSSTLDFVELRMGLFFDAPGLNLLMGLEVINPDGGNFLEDDAKLCWRRYHLHGHTSVLIFEPMTMIRENGRDLADKSEDPYMRLVYASSWAISIYFAHEMGNFFNRIFFVEKFPQVKFAPYKNVDYIWNPIFFGKNEKNKRAYSVDVNEFDLVM</sequence>
<dbReference type="Proteomes" id="UP000631114">
    <property type="component" value="Unassembled WGS sequence"/>
</dbReference>
<dbReference type="AlphaFoldDB" id="A0A835HXW0"/>
<proteinExistence type="predicted"/>
<reference evidence="1 2" key="1">
    <citation type="submission" date="2020-10" db="EMBL/GenBank/DDBJ databases">
        <title>The Coptis chinensis genome and diversification of protoberbering-type alkaloids.</title>
        <authorList>
            <person name="Wang B."/>
            <person name="Shu S."/>
            <person name="Song C."/>
            <person name="Liu Y."/>
        </authorList>
    </citation>
    <scope>NUCLEOTIDE SEQUENCE [LARGE SCALE GENOMIC DNA]</scope>
    <source>
        <strain evidence="1">HL-2020</strain>
        <tissue evidence="1">Leaf</tissue>
    </source>
</reference>
<evidence type="ECO:0000313" key="2">
    <source>
        <dbReference type="Proteomes" id="UP000631114"/>
    </source>
</evidence>
<name>A0A835HXW0_9MAGN</name>
<protein>
    <submittedName>
        <fullName evidence="1">Uncharacterized protein</fullName>
    </submittedName>
</protein>
<gene>
    <name evidence="1" type="ORF">IFM89_015978</name>
</gene>
<organism evidence="1 2">
    <name type="scientific">Coptis chinensis</name>
    <dbReference type="NCBI Taxonomy" id="261450"/>
    <lineage>
        <taxon>Eukaryota</taxon>
        <taxon>Viridiplantae</taxon>
        <taxon>Streptophyta</taxon>
        <taxon>Embryophyta</taxon>
        <taxon>Tracheophyta</taxon>
        <taxon>Spermatophyta</taxon>
        <taxon>Magnoliopsida</taxon>
        <taxon>Ranunculales</taxon>
        <taxon>Ranunculaceae</taxon>
        <taxon>Coptidoideae</taxon>
        <taxon>Coptis</taxon>
    </lineage>
</organism>
<comment type="caution">
    <text evidence="1">The sequence shown here is derived from an EMBL/GenBank/DDBJ whole genome shotgun (WGS) entry which is preliminary data.</text>
</comment>
<feature type="non-terminal residue" evidence="1">
    <location>
        <position position="1"/>
    </location>
</feature>
<dbReference type="OrthoDB" id="1854502at2759"/>
<accession>A0A835HXW0</accession>
<evidence type="ECO:0000313" key="1">
    <source>
        <dbReference type="EMBL" id="KAF9605323.1"/>
    </source>
</evidence>